<comment type="caution">
    <text evidence="1">The sequence shown here is derived from an EMBL/GenBank/DDBJ whole genome shotgun (WGS) entry which is preliminary data.</text>
</comment>
<protein>
    <submittedName>
        <fullName evidence="1">Uncharacterized protein</fullName>
    </submittedName>
</protein>
<organism evidence="1 2">
    <name type="scientific">Dioscorea zingiberensis</name>
    <dbReference type="NCBI Taxonomy" id="325984"/>
    <lineage>
        <taxon>Eukaryota</taxon>
        <taxon>Viridiplantae</taxon>
        <taxon>Streptophyta</taxon>
        <taxon>Embryophyta</taxon>
        <taxon>Tracheophyta</taxon>
        <taxon>Spermatophyta</taxon>
        <taxon>Magnoliopsida</taxon>
        <taxon>Liliopsida</taxon>
        <taxon>Dioscoreales</taxon>
        <taxon>Dioscoreaceae</taxon>
        <taxon>Dioscorea</taxon>
    </lineage>
</organism>
<sequence>MPRRSAHQHSRRLLPPAAPISLDGEASRHTVFAVLERVQCPRGVRRTGCCSDPRSIVMIGRGTTHLLYGTKVLLRI</sequence>
<dbReference type="AlphaFoldDB" id="A0A9D5CEC6"/>
<dbReference type="EMBL" id="JAGGNH010000005">
    <property type="protein sequence ID" value="KAJ0970690.1"/>
    <property type="molecule type" value="Genomic_DNA"/>
</dbReference>
<dbReference type="Proteomes" id="UP001085076">
    <property type="component" value="Miscellaneous, Linkage group lg05"/>
</dbReference>
<proteinExistence type="predicted"/>
<gene>
    <name evidence="1" type="ORF">J5N97_018649</name>
</gene>
<evidence type="ECO:0000313" key="2">
    <source>
        <dbReference type="Proteomes" id="UP001085076"/>
    </source>
</evidence>
<reference evidence="1" key="2">
    <citation type="journal article" date="2022" name="Hortic Res">
        <title>The genome of Dioscorea zingiberensis sheds light on the biosynthesis, origin and evolution of the medicinally important diosgenin saponins.</title>
        <authorList>
            <person name="Li Y."/>
            <person name="Tan C."/>
            <person name="Li Z."/>
            <person name="Guo J."/>
            <person name="Li S."/>
            <person name="Chen X."/>
            <person name="Wang C."/>
            <person name="Dai X."/>
            <person name="Yang H."/>
            <person name="Song W."/>
            <person name="Hou L."/>
            <person name="Xu J."/>
            <person name="Tong Z."/>
            <person name="Xu A."/>
            <person name="Yuan X."/>
            <person name="Wang W."/>
            <person name="Yang Q."/>
            <person name="Chen L."/>
            <person name="Sun Z."/>
            <person name="Wang K."/>
            <person name="Pan B."/>
            <person name="Chen J."/>
            <person name="Bao Y."/>
            <person name="Liu F."/>
            <person name="Qi X."/>
            <person name="Gang D.R."/>
            <person name="Wen J."/>
            <person name="Li J."/>
        </authorList>
    </citation>
    <scope>NUCLEOTIDE SEQUENCE</scope>
    <source>
        <strain evidence="1">Dzin_1.0</strain>
    </source>
</reference>
<keyword evidence="2" id="KW-1185">Reference proteome</keyword>
<evidence type="ECO:0000313" key="1">
    <source>
        <dbReference type="EMBL" id="KAJ0970690.1"/>
    </source>
</evidence>
<reference evidence="1" key="1">
    <citation type="submission" date="2021-03" db="EMBL/GenBank/DDBJ databases">
        <authorList>
            <person name="Li Z."/>
            <person name="Yang C."/>
        </authorList>
    </citation>
    <scope>NUCLEOTIDE SEQUENCE</scope>
    <source>
        <strain evidence="1">Dzin_1.0</strain>
        <tissue evidence="1">Leaf</tissue>
    </source>
</reference>
<name>A0A9D5CEC6_9LILI</name>
<accession>A0A9D5CEC6</accession>